<dbReference type="Proteomes" id="UP000606974">
    <property type="component" value="Unassembled WGS sequence"/>
</dbReference>
<dbReference type="EMBL" id="JAACFV010000114">
    <property type="protein sequence ID" value="KAF7505234.1"/>
    <property type="molecule type" value="Genomic_DNA"/>
</dbReference>
<sequence length="365" mass="41127">MMDMAVNKDTSFASNSASASLTGEEITEHEKALEELSKLERQFAIVDLDQQRRKEHALRPLYAKRQQIISRIPDFWSTVFLCPPPQITQYIQPSDIDLLTHITSFRVERPEISESGTNGDPRSLRITFDFGPNDIIEDKKLVKELRYRHAKKGSREGLVSDPVPIKWKSRKKDLTRGLGPCAVSLFEAEKAVRLQINGEEVDAVSREGLWQNERVLQGLRTMEELGQERLGFFAWFYYRGVDLSAPNAGADGQEAEEDDAESDDGLRDVEIYPDGYDLANFLAEHLWEDAVDIYVEALKPPESDLDDGSRDALDDEMTDSTKTSLPSSKEVGLSLAARTDGETTRNGMPTETAECARPGKKRRRS</sequence>
<dbReference type="GO" id="GO:0005634">
    <property type="term" value="C:nucleus"/>
    <property type="evidence" value="ECO:0007669"/>
    <property type="project" value="InterPro"/>
</dbReference>
<feature type="region of interest" description="Disordered" evidence="3">
    <location>
        <begin position="1"/>
        <end position="26"/>
    </location>
</feature>
<evidence type="ECO:0000256" key="2">
    <source>
        <dbReference type="RuleBase" id="RU003876"/>
    </source>
</evidence>
<reference evidence="4" key="1">
    <citation type="submission" date="2020-02" db="EMBL/GenBank/DDBJ databases">
        <authorList>
            <person name="Palmer J.M."/>
        </authorList>
    </citation>
    <scope>NUCLEOTIDE SEQUENCE</scope>
    <source>
        <strain evidence="4">EPUS1.4</strain>
        <tissue evidence="4">Thallus</tissue>
    </source>
</reference>
<organism evidence="4 5">
    <name type="scientific">Endocarpon pusillum</name>
    <dbReference type="NCBI Taxonomy" id="364733"/>
    <lineage>
        <taxon>Eukaryota</taxon>
        <taxon>Fungi</taxon>
        <taxon>Dikarya</taxon>
        <taxon>Ascomycota</taxon>
        <taxon>Pezizomycotina</taxon>
        <taxon>Eurotiomycetes</taxon>
        <taxon>Chaetothyriomycetidae</taxon>
        <taxon>Verrucariales</taxon>
        <taxon>Verrucariaceae</taxon>
        <taxon>Endocarpon</taxon>
    </lineage>
</organism>
<feature type="compositionally biased region" description="Basic and acidic residues" evidence="3">
    <location>
        <begin position="300"/>
        <end position="312"/>
    </location>
</feature>
<gene>
    <name evidence="4" type="ORF">GJ744_001097</name>
</gene>
<name>A0A8H7AD16_9EURO</name>
<comment type="similarity">
    <text evidence="1 2">Belongs to the nucleosome assembly protein (NAP) family.</text>
</comment>
<dbReference type="InterPro" id="IPR037231">
    <property type="entry name" value="NAP-like_sf"/>
</dbReference>
<dbReference type="InterPro" id="IPR002164">
    <property type="entry name" value="NAP_family"/>
</dbReference>
<keyword evidence="5" id="KW-1185">Reference proteome</keyword>
<evidence type="ECO:0000313" key="5">
    <source>
        <dbReference type="Proteomes" id="UP000606974"/>
    </source>
</evidence>
<comment type="caution">
    <text evidence="4">The sequence shown here is derived from an EMBL/GenBank/DDBJ whole genome shotgun (WGS) entry which is preliminary data.</text>
</comment>
<dbReference type="GO" id="GO:0006334">
    <property type="term" value="P:nucleosome assembly"/>
    <property type="evidence" value="ECO:0007669"/>
    <property type="project" value="InterPro"/>
</dbReference>
<dbReference type="Pfam" id="PF00956">
    <property type="entry name" value="NAP"/>
    <property type="match status" value="1"/>
</dbReference>
<feature type="region of interest" description="Disordered" evidence="3">
    <location>
        <begin position="300"/>
        <end position="365"/>
    </location>
</feature>
<accession>A0A8H7AD16</accession>
<dbReference type="OrthoDB" id="19419at2759"/>
<proteinExistence type="inferred from homology"/>
<evidence type="ECO:0000256" key="1">
    <source>
        <dbReference type="ARBA" id="ARBA00009947"/>
    </source>
</evidence>
<evidence type="ECO:0000256" key="3">
    <source>
        <dbReference type="SAM" id="MobiDB-lite"/>
    </source>
</evidence>
<evidence type="ECO:0000313" key="4">
    <source>
        <dbReference type="EMBL" id="KAF7505234.1"/>
    </source>
</evidence>
<dbReference type="PANTHER" id="PTHR11875">
    <property type="entry name" value="TESTIS-SPECIFIC Y-ENCODED PROTEIN"/>
    <property type="match status" value="1"/>
</dbReference>
<dbReference type="AlphaFoldDB" id="A0A8H7AD16"/>
<protein>
    <recommendedName>
        <fullName evidence="6">Nucleosome assembly protein</fullName>
    </recommendedName>
</protein>
<evidence type="ECO:0008006" key="6">
    <source>
        <dbReference type="Google" id="ProtNLM"/>
    </source>
</evidence>
<dbReference type="Gene3D" id="3.30.1120.90">
    <property type="entry name" value="Nucleosome assembly protein"/>
    <property type="match status" value="1"/>
</dbReference>
<dbReference type="SUPFAM" id="SSF143113">
    <property type="entry name" value="NAP-like"/>
    <property type="match status" value="1"/>
</dbReference>
<feature type="compositionally biased region" description="Polar residues" evidence="3">
    <location>
        <begin position="8"/>
        <end position="21"/>
    </location>
</feature>